<dbReference type="InterPro" id="IPR043737">
    <property type="entry name" value="DUF5682"/>
</dbReference>
<dbReference type="PANTHER" id="PTHR30634:SF14">
    <property type="match status" value="1"/>
</dbReference>
<dbReference type="InParanoid" id="B4CZ83"/>
<comment type="caution">
    <text evidence="1">The sequence shown here is derived from an EMBL/GenBank/DDBJ whole genome shotgun (WGS) entry which is preliminary data.</text>
</comment>
<evidence type="ECO:0000313" key="1">
    <source>
        <dbReference type="EMBL" id="EDY20774.1"/>
    </source>
</evidence>
<dbReference type="FunCoup" id="B4CZ83">
    <property type="interactions" value="65"/>
</dbReference>
<dbReference type="Pfam" id="PF18934">
    <property type="entry name" value="DUF5682"/>
    <property type="match status" value="1"/>
</dbReference>
<dbReference type="RefSeq" id="WP_006979296.1">
    <property type="nucleotide sequence ID" value="NZ_ABVL01000004.1"/>
</dbReference>
<protein>
    <submittedName>
        <fullName evidence="1">Uncharacterized protein</fullName>
    </submittedName>
</protein>
<dbReference type="PANTHER" id="PTHR30634">
    <property type="entry name" value="OUTER MEMBRANE LOLAB LIPOPROTEIN INSERTION APPARATUS"/>
    <property type="match status" value="1"/>
</dbReference>
<dbReference type="AlphaFoldDB" id="B4CZ83"/>
<accession>B4CZ83</accession>
<name>B4CZ83_9BACT</name>
<dbReference type="eggNOG" id="COG1916">
    <property type="taxonomic scope" value="Bacteria"/>
</dbReference>
<dbReference type="STRING" id="497964.CfE428DRAFT_1971"/>
<sequence>MSTETHILGIRHHGPGSARSVVAALDAIRPQVLLVEGPPDADELLPLVAHVEMRPPVALLIYRPDDPKRAVFYPFAAFSPEWQAIRWALVNQVPVRFMDLPQRHRLALDAEERESTALNDPDRRVRRDPFTLIAEAAGFSDSERWWEEQFEKRHAGPEIFKVVLELMTALREEQPIESLDLRREAWMRQTMREAQKEGHERVAVVCGAWHAPALATMPTAKSDTEVLRGLPKVTVAATWLPWTHRRLTFASGYGAGIHSPGYYEHLWALGHDGQLATRWMTRVAHLLRAEDLESSTASIIEATRLAETAAVLRGCVVPGLAEFNDAAQAVFCFGDAAPMALIRERLIVGEVLGGVPTEAPQVPLQRDFQKETKRLRLPPEALDRKLELDLRKPNDLDRSQLLHRLRLLRVAWGKPETARGKGTFKEAWTLRWEPELEVALIESAPWGNTIAEAATRFTIERATQCETLPELTALVEILLLAELPEAVESVMQQLENQAALTSDVGHLMDALPPLTAVLRYGNVRQTDATMVSHVVSGLVARICVGLPPACSALNDDAAAEMQTRVNATQSALSTLADESLRTAWSATLRQLVEDDALHGLITGRCTRLLLDDGVLAAGEVAARLSRHLSRANPPNQTAAWIEGFLAGSGLVLLHQMPLWNLLDGWLSSLTPDHFTEVLPLLRRTFSTFAPPERRQMGELAKSGIGSVTTLTAAPSEEDIDEERANRLLPTFSLLLGNPPETRS</sequence>
<dbReference type="Proteomes" id="UP000005824">
    <property type="component" value="Unassembled WGS sequence"/>
</dbReference>
<evidence type="ECO:0000313" key="2">
    <source>
        <dbReference type="Proteomes" id="UP000005824"/>
    </source>
</evidence>
<reference evidence="1 2" key="1">
    <citation type="journal article" date="2011" name="J. Bacteriol.">
        <title>Genome sequence of Chthoniobacter flavus Ellin428, an aerobic heterotrophic soil bacterium.</title>
        <authorList>
            <person name="Kant R."/>
            <person name="van Passel M.W."/>
            <person name="Palva A."/>
            <person name="Lucas S."/>
            <person name="Lapidus A."/>
            <person name="Glavina Del Rio T."/>
            <person name="Dalin E."/>
            <person name="Tice H."/>
            <person name="Bruce D."/>
            <person name="Goodwin L."/>
            <person name="Pitluck S."/>
            <person name="Larimer F.W."/>
            <person name="Land M.L."/>
            <person name="Hauser L."/>
            <person name="Sangwan P."/>
            <person name="de Vos W.M."/>
            <person name="Janssen P.H."/>
            <person name="Smidt H."/>
        </authorList>
    </citation>
    <scope>NUCLEOTIDE SEQUENCE [LARGE SCALE GENOMIC DNA]</scope>
    <source>
        <strain evidence="1 2">Ellin428</strain>
    </source>
</reference>
<dbReference type="InterPro" id="IPR050458">
    <property type="entry name" value="LolB"/>
</dbReference>
<keyword evidence="2" id="KW-1185">Reference proteome</keyword>
<organism evidence="1 2">
    <name type="scientific">Chthoniobacter flavus Ellin428</name>
    <dbReference type="NCBI Taxonomy" id="497964"/>
    <lineage>
        <taxon>Bacteria</taxon>
        <taxon>Pseudomonadati</taxon>
        <taxon>Verrucomicrobiota</taxon>
        <taxon>Spartobacteria</taxon>
        <taxon>Chthoniobacterales</taxon>
        <taxon>Chthoniobacteraceae</taxon>
        <taxon>Chthoniobacter</taxon>
    </lineage>
</organism>
<dbReference type="EMBL" id="ABVL01000004">
    <property type="protein sequence ID" value="EDY20774.1"/>
    <property type="molecule type" value="Genomic_DNA"/>
</dbReference>
<gene>
    <name evidence="1" type="ORF">CfE428DRAFT_1971</name>
</gene>
<proteinExistence type="predicted"/>